<protein>
    <submittedName>
        <fullName evidence="3">Nidogen, extracellular region</fullName>
    </submittedName>
</protein>
<keyword evidence="4" id="KW-1185">Reference proteome</keyword>
<dbReference type="HOGENOM" id="CLU_603838_0_0_3"/>
<dbReference type="RefSeq" id="WP_013320865.1">
    <property type="nucleotide sequence ID" value="NC_014501.1"/>
</dbReference>
<dbReference type="GO" id="GO:0007160">
    <property type="term" value="P:cell-matrix adhesion"/>
    <property type="evidence" value="ECO:0007669"/>
    <property type="project" value="InterPro"/>
</dbReference>
<dbReference type="InterPro" id="IPR026374">
    <property type="entry name" value="Cyano_PEP"/>
</dbReference>
<proteinExistence type="predicted"/>
<dbReference type="NCBIfam" id="TIGR04155">
    <property type="entry name" value="cyano_PEP"/>
    <property type="match status" value="1"/>
</dbReference>
<feature type="signal peptide" evidence="1">
    <location>
        <begin position="1"/>
        <end position="33"/>
    </location>
</feature>
<dbReference type="AlphaFoldDB" id="E0UBC3"/>
<organism evidence="3 4">
    <name type="scientific">Gloeothece verrucosa (strain PCC 7822)</name>
    <name type="common">Cyanothece sp. (strain PCC 7822)</name>
    <dbReference type="NCBI Taxonomy" id="497965"/>
    <lineage>
        <taxon>Bacteria</taxon>
        <taxon>Bacillati</taxon>
        <taxon>Cyanobacteriota</taxon>
        <taxon>Cyanophyceae</taxon>
        <taxon>Oscillatoriophycideae</taxon>
        <taxon>Chroococcales</taxon>
        <taxon>Aphanothecaceae</taxon>
        <taxon>Gloeothece</taxon>
        <taxon>Gloeothece verrucosa</taxon>
    </lineage>
</organism>
<reference evidence="4" key="1">
    <citation type="journal article" date="2011" name="MBio">
        <title>Novel metabolic attributes of the genus Cyanothece, comprising a group of unicellular nitrogen-fixing Cyanobacteria.</title>
        <authorList>
            <person name="Bandyopadhyay A."/>
            <person name="Elvitigala T."/>
            <person name="Welsh E."/>
            <person name="Stockel J."/>
            <person name="Liberton M."/>
            <person name="Min H."/>
            <person name="Sherman L.A."/>
            <person name="Pakrasi H.B."/>
        </authorList>
    </citation>
    <scope>NUCLEOTIDE SEQUENCE [LARGE SCALE GENOMIC DNA]</scope>
    <source>
        <strain evidence="4">PCC 7822</strain>
    </source>
</reference>
<evidence type="ECO:0000313" key="3">
    <source>
        <dbReference type="EMBL" id="ADN12755.1"/>
    </source>
</evidence>
<dbReference type="InterPro" id="IPR051495">
    <property type="entry name" value="Epithelial_Barrier/Signaling"/>
</dbReference>
<dbReference type="eggNOG" id="COG3391">
    <property type="taxonomic scope" value="Bacteria"/>
</dbReference>
<dbReference type="Pfam" id="PF06119">
    <property type="entry name" value="NIDO"/>
    <property type="match status" value="1"/>
</dbReference>
<sequence>MFNRSNRLKDYAYGFSASVLLLLCGTLPQRANAQITNPNVLINGLGGPAGYGELSQEPNDDGSSNLLDLPFTINFFGNYFNEFWINNNGNLTFESPLFRYTPEPFPVSNQPMIAPYWADVDTRCQDCGAVYVGSPNSDTVVVTWDQVGYYDEHSDKTNTFQVVLRNRSQDFTPGDFDIEFRYGGLNWTTGDASGGSNGLGGTPAQAGFDAGDGINFSALPGSFSSYILNLVNSSNLIDPVAGIWSFAIRQGSVPGTIPGTTPSNPLLPVVTDNGWEFNFNIQDPNIPVFIDPLVGIGYDYVVDSGPNIASVLLPTGIGDNNYELWLFNPTINDYENSGIFLTGGNPFTFSPGGVNRFSIRGIEVEAGLDPNDVQAFVTGLTFVSPGQVSMRQIPQVVPEPFTIFGVSTALGFGSFFKRRVSKKQEKKSKISTPV</sequence>
<dbReference type="PANTHER" id="PTHR13802">
    <property type="entry name" value="MUCIN 4-RELATED"/>
    <property type="match status" value="1"/>
</dbReference>
<gene>
    <name evidence="3" type="ordered locus">Cyan7822_0726</name>
</gene>
<dbReference type="EMBL" id="CP002198">
    <property type="protein sequence ID" value="ADN12755.1"/>
    <property type="molecule type" value="Genomic_DNA"/>
</dbReference>
<dbReference type="STRING" id="497965.Cyan7822_0726"/>
<accession>E0UBC3</accession>
<evidence type="ECO:0000256" key="1">
    <source>
        <dbReference type="SAM" id="SignalP"/>
    </source>
</evidence>
<dbReference type="KEGG" id="cyj:Cyan7822_0726"/>
<feature type="chain" id="PRO_5003141217" evidence="1">
    <location>
        <begin position="34"/>
        <end position="434"/>
    </location>
</feature>
<dbReference type="SMART" id="SM00539">
    <property type="entry name" value="NIDO"/>
    <property type="match status" value="1"/>
</dbReference>
<dbReference type="Proteomes" id="UP000008206">
    <property type="component" value="Chromosome"/>
</dbReference>
<dbReference type="InterPro" id="IPR003886">
    <property type="entry name" value="NIDO_dom"/>
</dbReference>
<keyword evidence="1" id="KW-0732">Signal</keyword>
<name>E0UBC3_GLOV7</name>
<evidence type="ECO:0000259" key="2">
    <source>
        <dbReference type="SMART" id="SM00539"/>
    </source>
</evidence>
<dbReference type="PANTHER" id="PTHR13802:SF59">
    <property type="entry name" value="SUSHI DOMAIN-CONTAINING PROTEIN 2"/>
    <property type="match status" value="1"/>
</dbReference>
<evidence type="ECO:0000313" key="4">
    <source>
        <dbReference type="Proteomes" id="UP000008206"/>
    </source>
</evidence>
<dbReference type="OrthoDB" id="486129at2"/>
<feature type="domain" description="NIDO" evidence="2">
    <location>
        <begin position="115"/>
        <end position="253"/>
    </location>
</feature>